<keyword evidence="6" id="KW-0084">Basement membrane</keyword>
<dbReference type="Pfam" id="PF01391">
    <property type="entry name" value="Collagen"/>
    <property type="match status" value="2"/>
</dbReference>
<reference evidence="11" key="1">
    <citation type="submission" date="2019-10" db="EMBL/GenBank/DDBJ databases">
        <title>Corvus moneduloides (New Caledonian crow) genome, bCorMon1, primary haplotype.</title>
        <authorList>
            <person name="Rutz C."/>
            <person name="Fungtammasan C."/>
            <person name="Mountcastle J."/>
            <person name="Formenti G."/>
            <person name="Chow W."/>
            <person name="Howe K."/>
            <person name="Steele M.P."/>
            <person name="Fernandes J."/>
            <person name="Gilbert M.T.P."/>
            <person name="Fedrigo O."/>
            <person name="Jarvis E.D."/>
            <person name="Gemmell N."/>
        </authorList>
    </citation>
    <scope>NUCLEOTIDE SEQUENCE [LARGE SCALE GENOMIC DNA]</scope>
</reference>
<reference evidence="10" key="2">
    <citation type="submission" date="2025-08" db="UniProtKB">
        <authorList>
            <consortium name="Ensembl"/>
        </authorList>
    </citation>
    <scope>IDENTIFICATION</scope>
</reference>
<dbReference type="Pfam" id="PF01413">
    <property type="entry name" value="C4"/>
    <property type="match status" value="2"/>
</dbReference>
<proteinExistence type="predicted"/>
<keyword evidence="11" id="KW-1185">Reference proteome</keyword>
<dbReference type="Proteomes" id="UP000694553">
    <property type="component" value="Unassembled WGS sequence"/>
</dbReference>
<dbReference type="Ensembl" id="ENSCMUT00000015299.2">
    <property type="protein sequence ID" value="ENSCMUP00000014242.2"/>
    <property type="gene ID" value="ENSCMUG00000008859.2"/>
</dbReference>
<dbReference type="SUPFAM" id="SSF56436">
    <property type="entry name" value="C-type lectin-like"/>
    <property type="match status" value="2"/>
</dbReference>
<dbReference type="GO" id="GO:0005615">
    <property type="term" value="C:extracellular space"/>
    <property type="evidence" value="ECO:0007669"/>
    <property type="project" value="TreeGrafter"/>
</dbReference>
<accession>A0A8U7N9N0</accession>
<organism evidence="10 11">
    <name type="scientific">Corvus moneduloides</name>
    <name type="common">New Caledonian crow</name>
    <dbReference type="NCBI Taxonomy" id="1196302"/>
    <lineage>
        <taxon>Eukaryota</taxon>
        <taxon>Metazoa</taxon>
        <taxon>Chordata</taxon>
        <taxon>Craniata</taxon>
        <taxon>Vertebrata</taxon>
        <taxon>Euteleostomi</taxon>
        <taxon>Archelosauria</taxon>
        <taxon>Archosauria</taxon>
        <taxon>Dinosauria</taxon>
        <taxon>Saurischia</taxon>
        <taxon>Theropoda</taxon>
        <taxon>Coelurosauria</taxon>
        <taxon>Aves</taxon>
        <taxon>Neognathae</taxon>
        <taxon>Neoaves</taxon>
        <taxon>Telluraves</taxon>
        <taxon>Australaves</taxon>
        <taxon>Passeriformes</taxon>
        <taxon>Corvoidea</taxon>
        <taxon>Corvidae</taxon>
        <taxon>Corvus</taxon>
    </lineage>
</organism>
<keyword evidence="8" id="KW-1015">Disulfide bond</keyword>
<dbReference type="InterPro" id="IPR016187">
    <property type="entry name" value="CTDL_fold"/>
</dbReference>
<dbReference type="GO" id="GO:0005581">
    <property type="term" value="C:collagen trimer"/>
    <property type="evidence" value="ECO:0007669"/>
    <property type="project" value="UniProtKB-KW"/>
</dbReference>
<evidence type="ECO:0000256" key="9">
    <source>
        <dbReference type="SAM" id="MobiDB-lite"/>
    </source>
</evidence>
<dbReference type="SMART" id="SM00111">
    <property type="entry name" value="C4"/>
    <property type="match status" value="2"/>
</dbReference>
<dbReference type="PANTHER" id="PTHR24023">
    <property type="entry name" value="COLLAGEN ALPHA"/>
    <property type="match status" value="1"/>
</dbReference>
<keyword evidence="4" id="KW-0272">Extracellular matrix</keyword>
<dbReference type="Gene3D" id="2.170.240.10">
    <property type="entry name" value="Collagen IV, non-collagenous"/>
    <property type="match status" value="1"/>
</dbReference>
<feature type="compositionally biased region" description="Gly residues" evidence="9">
    <location>
        <begin position="156"/>
        <end position="165"/>
    </location>
</feature>
<comment type="function">
    <text evidence="1">Type IV collagen is the major structural component of glomerular basement membranes (GBM), forming a 'chicken-wire' meshwork together with laminins, proteoglycans and entactin/nidogen.</text>
</comment>
<sequence>MTSEFIKFQGPPGRTGSPGLSGDKGEKGSAGIPGMPGAPGPKGSPGEVGFPGSPGSPGIPGLKGEPGYAGPPGPKGNQGLPGLPGSAIEGPKGDRGPQGQPGLPGNSLSLVYCCKPILLLNTLFFWYLGLPGPIGPPGPPGLKGAKGEQGSSGWPGSPGGPGMKGPRGFPGPPGPDGLPGAMGPPGAPSVAHGFLVTRHSQTIEEPSCPFGTRLIYHGYSLLYVQGNERAHGQDLGTAGSCLRKFSTMPFLFCNINNVCNFASRNDYSYWLSTPEPMPMNMAPITGDNIRPFISRCSVCEAPAMVIAVHSQTIQIPPCPEGWSSLWIGYSFVMHTSAGAEGSGQALASPGSCLEEFRSAPFIECHGRGTCNYYANAYSFWLATIERNEMFKKPTPSTLKAGDLRSNVSRCQVCMRKT</sequence>
<protein>
    <submittedName>
        <fullName evidence="10">Uncharacterized protein</fullName>
    </submittedName>
</protein>
<evidence type="ECO:0000256" key="8">
    <source>
        <dbReference type="ARBA" id="ARBA00023157"/>
    </source>
</evidence>
<evidence type="ECO:0000256" key="2">
    <source>
        <dbReference type="ARBA" id="ARBA00004302"/>
    </source>
</evidence>
<dbReference type="AlphaFoldDB" id="A0A8C3DZE9"/>
<keyword evidence="7" id="KW-0176">Collagen</keyword>
<dbReference type="InterPro" id="IPR008160">
    <property type="entry name" value="Collagen"/>
</dbReference>
<evidence type="ECO:0000256" key="7">
    <source>
        <dbReference type="ARBA" id="ARBA00023119"/>
    </source>
</evidence>
<evidence type="ECO:0000256" key="1">
    <source>
        <dbReference type="ARBA" id="ARBA00003696"/>
    </source>
</evidence>
<evidence type="ECO:0000256" key="5">
    <source>
        <dbReference type="ARBA" id="ARBA00022737"/>
    </source>
</evidence>
<feature type="compositionally biased region" description="Low complexity" evidence="9">
    <location>
        <begin position="44"/>
        <end position="53"/>
    </location>
</feature>
<dbReference type="GO" id="GO:0005201">
    <property type="term" value="F:extracellular matrix structural constituent"/>
    <property type="evidence" value="ECO:0007669"/>
    <property type="project" value="InterPro"/>
</dbReference>
<dbReference type="InterPro" id="IPR036954">
    <property type="entry name" value="Collagen_IV_NC_sf"/>
</dbReference>
<feature type="region of interest" description="Disordered" evidence="9">
    <location>
        <begin position="139"/>
        <end position="184"/>
    </location>
</feature>
<dbReference type="PROSITE" id="PS51403">
    <property type="entry name" value="NC1_IV"/>
    <property type="match status" value="1"/>
</dbReference>
<evidence type="ECO:0000256" key="4">
    <source>
        <dbReference type="ARBA" id="ARBA00022530"/>
    </source>
</evidence>
<comment type="subcellular location">
    <subcellularLocation>
        <location evidence="2">Secreted</location>
        <location evidence="2">Extracellular space</location>
        <location evidence="2">Extracellular matrix</location>
        <location evidence="2">Basement membrane</location>
    </subcellularLocation>
</comment>
<dbReference type="GO" id="GO:0005604">
    <property type="term" value="C:basement membrane"/>
    <property type="evidence" value="ECO:0007669"/>
    <property type="project" value="UniProtKB-SubCell"/>
</dbReference>
<dbReference type="InterPro" id="IPR050149">
    <property type="entry name" value="Collagen_superfamily"/>
</dbReference>
<feature type="region of interest" description="Disordered" evidence="9">
    <location>
        <begin position="1"/>
        <end position="102"/>
    </location>
</feature>
<name>A0A8C3DZE9_CORMO</name>
<keyword evidence="3" id="KW-0964">Secreted</keyword>
<evidence type="ECO:0000256" key="6">
    <source>
        <dbReference type="ARBA" id="ARBA00022869"/>
    </source>
</evidence>
<keyword evidence="5" id="KW-0677">Repeat</keyword>
<evidence type="ECO:0000313" key="11">
    <source>
        <dbReference type="Proteomes" id="UP000694553"/>
    </source>
</evidence>
<evidence type="ECO:0000313" key="10">
    <source>
        <dbReference type="Ensembl" id="ENSCMUP00000014242.2"/>
    </source>
</evidence>
<dbReference type="PANTHER" id="PTHR24023:SF1082">
    <property type="entry name" value="COLLAGEN TRIPLE HELIX REPEAT"/>
    <property type="match status" value="1"/>
</dbReference>
<reference evidence="10" key="3">
    <citation type="submission" date="2025-09" db="UniProtKB">
        <authorList>
            <consortium name="Ensembl"/>
        </authorList>
    </citation>
    <scope>IDENTIFICATION</scope>
</reference>
<dbReference type="FunFam" id="2.170.240.10:FF:000001">
    <property type="entry name" value="Collagen IV alpha 1 chain"/>
    <property type="match status" value="1"/>
</dbReference>
<dbReference type="InterPro" id="IPR001442">
    <property type="entry name" value="Collagen_IV_NC"/>
</dbReference>
<evidence type="ECO:0000256" key="3">
    <source>
        <dbReference type="ARBA" id="ARBA00022525"/>
    </source>
</evidence>
<accession>A0A8C3DZE9</accession>